<dbReference type="SUPFAM" id="SSF48452">
    <property type="entry name" value="TPR-like"/>
    <property type="match status" value="1"/>
</dbReference>
<dbReference type="RefSeq" id="WP_350780146.1">
    <property type="nucleotide sequence ID" value="NZ_JBEPEK010000067.1"/>
</dbReference>
<dbReference type="Proteomes" id="UP001474181">
    <property type="component" value="Unassembled WGS sequence"/>
</dbReference>
<dbReference type="Gene3D" id="1.25.40.10">
    <property type="entry name" value="Tetratricopeptide repeat domain"/>
    <property type="match status" value="1"/>
</dbReference>
<proteinExistence type="predicted"/>
<reference evidence="1 2" key="1">
    <citation type="submission" date="2024-06" db="EMBL/GenBank/DDBJ databases">
        <title>The Natural Products Discovery Center: Release of the First 8490 Sequenced Strains for Exploring Actinobacteria Biosynthetic Diversity.</title>
        <authorList>
            <person name="Kalkreuter E."/>
            <person name="Kautsar S.A."/>
            <person name="Yang D."/>
            <person name="Bader C.D."/>
            <person name="Teijaro C.N."/>
            <person name="Fluegel L."/>
            <person name="Davis C.M."/>
            <person name="Simpson J.R."/>
            <person name="Lauterbach L."/>
            <person name="Steele A.D."/>
            <person name="Gui C."/>
            <person name="Meng S."/>
            <person name="Li G."/>
            <person name="Viehrig K."/>
            <person name="Ye F."/>
            <person name="Su P."/>
            <person name="Kiefer A.F."/>
            <person name="Nichols A."/>
            <person name="Cepeda A.J."/>
            <person name="Yan W."/>
            <person name="Fan B."/>
            <person name="Jiang Y."/>
            <person name="Adhikari A."/>
            <person name="Zheng C.-J."/>
            <person name="Schuster L."/>
            <person name="Cowan T.M."/>
            <person name="Smanski M.J."/>
            <person name="Chevrette M.G."/>
            <person name="De Carvalho L.P.S."/>
            <person name="Shen B."/>
        </authorList>
    </citation>
    <scope>NUCLEOTIDE SEQUENCE [LARGE SCALE GENOMIC DNA]</scope>
    <source>
        <strain evidence="1 2">NPDC000234</strain>
    </source>
</reference>
<organism evidence="1 2">
    <name type="scientific">Streptomyces hyaluromycini</name>
    <dbReference type="NCBI Taxonomy" id="1377993"/>
    <lineage>
        <taxon>Bacteria</taxon>
        <taxon>Bacillati</taxon>
        <taxon>Actinomycetota</taxon>
        <taxon>Actinomycetes</taxon>
        <taxon>Kitasatosporales</taxon>
        <taxon>Streptomycetaceae</taxon>
        <taxon>Streptomyces</taxon>
    </lineage>
</organism>
<evidence type="ECO:0000313" key="1">
    <source>
        <dbReference type="EMBL" id="MER7180247.1"/>
    </source>
</evidence>
<protein>
    <submittedName>
        <fullName evidence="1">Tetratricopeptide repeat protein</fullName>
    </submittedName>
</protein>
<keyword evidence="2" id="KW-1185">Reference proteome</keyword>
<dbReference type="EMBL" id="JBEPEK010000067">
    <property type="protein sequence ID" value="MER7180247.1"/>
    <property type="molecule type" value="Genomic_DNA"/>
</dbReference>
<sequence>MEDNMDGAVPSAAEDWERAKLLFDARDYIGAARILGGLVERHPEQNGPRLLLARAYYHSAALRRAESELRVLLERDAGDAYAHLLLGRTLERLGRKGEAAPYLKVAKILGA</sequence>
<gene>
    <name evidence="1" type="ORF">ABT404_12330</name>
</gene>
<dbReference type="InterPro" id="IPR011990">
    <property type="entry name" value="TPR-like_helical_dom_sf"/>
</dbReference>
<name>A0ABV1WU08_9ACTN</name>
<accession>A0ABV1WU08</accession>
<dbReference type="Pfam" id="PF14559">
    <property type="entry name" value="TPR_19"/>
    <property type="match status" value="1"/>
</dbReference>
<evidence type="ECO:0000313" key="2">
    <source>
        <dbReference type="Proteomes" id="UP001474181"/>
    </source>
</evidence>
<comment type="caution">
    <text evidence="1">The sequence shown here is derived from an EMBL/GenBank/DDBJ whole genome shotgun (WGS) entry which is preliminary data.</text>
</comment>